<evidence type="ECO:0000256" key="4">
    <source>
        <dbReference type="ARBA" id="ARBA00023242"/>
    </source>
</evidence>
<keyword evidence="9" id="KW-1185">Reference proteome</keyword>
<dbReference type="Proteomes" id="UP001154078">
    <property type="component" value="Chromosome 1"/>
</dbReference>
<dbReference type="InterPro" id="IPR009097">
    <property type="entry name" value="Cyclic_Pdiesterase"/>
</dbReference>
<feature type="active site" description="Proton donor/acceptor" evidence="6">
    <location>
        <position position="211"/>
    </location>
</feature>
<comment type="similarity">
    <text evidence="6">Belongs to the 2H phosphoesterase superfamily. USB1 family.</text>
</comment>
<dbReference type="EMBL" id="OV121132">
    <property type="protein sequence ID" value="CAH0547447.1"/>
    <property type="molecule type" value="Genomic_DNA"/>
</dbReference>
<keyword evidence="3" id="KW-0456">Lyase</keyword>
<dbReference type="PANTHER" id="PTHR13522:SF3">
    <property type="entry name" value="U6 SNRNA PHOSPHODIESTERASE 1"/>
    <property type="match status" value="1"/>
</dbReference>
<sequence>MANKSALALICIYGEDSSDDDVSGPRVSTKRVHKDEDEENAVKRRERLPLPSEFQKVENVSEYTDDPSNHEGRLRSFPHERGNWATYIYIPYDKDHFGIQDLFSKIQLIIPSTIEIKPVDDLHISLTKTVILKHHWIQSFSDSIKENTIFIKKFMIMFDGIKVYCNEERTRTFLGITVKSGHDSLIKLVEIFDRCLLEYKLSTFYKDPSFHMSIAWVQGDFKEELGKYVTEINNVFIQLLNTYTQDTWYIYVNYLLCKIGNKSFQFNLC</sequence>
<accession>A0A9P0FC22</accession>
<comment type="subcellular location">
    <subcellularLocation>
        <location evidence="6">Nucleus</location>
    </subcellularLocation>
</comment>
<evidence type="ECO:0000313" key="9">
    <source>
        <dbReference type="Proteomes" id="UP001154078"/>
    </source>
</evidence>
<dbReference type="Pfam" id="PF09749">
    <property type="entry name" value="HVSL"/>
    <property type="match status" value="1"/>
</dbReference>
<dbReference type="EC" id="3.1.4.-" evidence="6"/>
<comment type="function">
    <text evidence="6">Phosphodiesterase responsible for the U6 snRNA 3' end processing. Acts as an exoribonuclease (RNase) responsible for trimming the poly(U) tract of the last nucleotides in the pre-U6 snRNA molecule, leading to the formation of mature U6 snRNA.</text>
</comment>
<reference evidence="8" key="1">
    <citation type="submission" date="2021-12" db="EMBL/GenBank/DDBJ databases">
        <authorList>
            <person name="King R."/>
        </authorList>
    </citation>
    <scope>NUCLEOTIDE SEQUENCE</scope>
</reference>
<evidence type="ECO:0000256" key="2">
    <source>
        <dbReference type="ARBA" id="ARBA00022801"/>
    </source>
</evidence>
<dbReference type="OrthoDB" id="49151at2759"/>
<feature type="region of interest" description="Disordered" evidence="7">
    <location>
        <begin position="16"/>
        <end position="47"/>
    </location>
</feature>
<dbReference type="InterPro" id="IPR027521">
    <property type="entry name" value="Usb1"/>
</dbReference>
<keyword evidence="1 6" id="KW-0540">Nuclease</keyword>
<dbReference type="HAMAP" id="MF_03040">
    <property type="entry name" value="USB1"/>
    <property type="match status" value="1"/>
</dbReference>
<keyword evidence="4 6" id="KW-0539">Nucleus</keyword>
<dbReference type="Gene3D" id="3.90.1140.10">
    <property type="entry name" value="Cyclic phosphodiesterase"/>
    <property type="match status" value="1"/>
</dbReference>
<evidence type="ECO:0000256" key="6">
    <source>
        <dbReference type="HAMAP-Rule" id="MF_03040"/>
    </source>
</evidence>
<keyword evidence="2 6" id="KW-0378">Hydrolase</keyword>
<organism evidence="8 9">
    <name type="scientific">Brassicogethes aeneus</name>
    <name type="common">Rape pollen beetle</name>
    <name type="synonym">Meligethes aeneus</name>
    <dbReference type="NCBI Taxonomy" id="1431903"/>
    <lineage>
        <taxon>Eukaryota</taxon>
        <taxon>Metazoa</taxon>
        <taxon>Ecdysozoa</taxon>
        <taxon>Arthropoda</taxon>
        <taxon>Hexapoda</taxon>
        <taxon>Insecta</taxon>
        <taxon>Pterygota</taxon>
        <taxon>Neoptera</taxon>
        <taxon>Endopterygota</taxon>
        <taxon>Coleoptera</taxon>
        <taxon>Polyphaga</taxon>
        <taxon>Cucujiformia</taxon>
        <taxon>Nitidulidae</taxon>
        <taxon>Meligethinae</taxon>
        <taxon>Brassicogethes</taxon>
    </lineage>
</organism>
<dbReference type="PANTHER" id="PTHR13522">
    <property type="entry name" value="U6 SNRNA PHOSPHODIESTERASE 1"/>
    <property type="match status" value="1"/>
</dbReference>
<evidence type="ECO:0000256" key="3">
    <source>
        <dbReference type="ARBA" id="ARBA00023239"/>
    </source>
</evidence>
<gene>
    <name evidence="8" type="ORF">MELIAE_LOCUS1434</name>
</gene>
<proteinExistence type="inferred from homology"/>
<evidence type="ECO:0000256" key="5">
    <source>
        <dbReference type="ARBA" id="ARBA00029300"/>
    </source>
</evidence>
<evidence type="ECO:0000256" key="1">
    <source>
        <dbReference type="ARBA" id="ARBA00022722"/>
    </source>
</evidence>
<comment type="catalytic activity">
    <reaction evidence="5">
        <text>a 3'-end uridylyl-uridine-RNA = a 3'-end 2',3'-cyclophospho-uridine-RNA + uridine</text>
        <dbReference type="Rhea" id="RHEA:46052"/>
        <dbReference type="Rhea" id="RHEA-COMP:17384"/>
        <dbReference type="Rhea" id="RHEA-COMP:17385"/>
        <dbReference type="ChEBI" id="CHEBI:16704"/>
        <dbReference type="ChEBI" id="CHEBI:85643"/>
        <dbReference type="ChEBI" id="CHEBI:85644"/>
    </reaction>
    <physiologicalReaction direction="left-to-right" evidence="5">
        <dbReference type="Rhea" id="RHEA:46053"/>
    </physiologicalReaction>
</comment>
<dbReference type="GO" id="GO:0034477">
    <property type="term" value="P:U6 snRNA 3'-end processing"/>
    <property type="evidence" value="ECO:0007669"/>
    <property type="project" value="UniProtKB-UniRule"/>
</dbReference>
<evidence type="ECO:0000313" key="8">
    <source>
        <dbReference type="EMBL" id="CAH0547447.1"/>
    </source>
</evidence>
<dbReference type="GO" id="GO:0016829">
    <property type="term" value="F:lyase activity"/>
    <property type="evidence" value="ECO:0007669"/>
    <property type="project" value="UniProtKB-KW"/>
</dbReference>
<dbReference type="GO" id="GO:0005634">
    <property type="term" value="C:nucleus"/>
    <property type="evidence" value="ECO:0007669"/>
    <property type="project" value="UniProtKB-SubCell"/>
</dbReference>
<dbReference type="SUPFAM" id="SSF55144">
    <property type="entry name" value="LigT-like"/>
    <property type="match status" value="1"/>
</dbReference>
<dbReference type="AlphaFoldDB" id="A0A9P0FC22"/>
<protein>
    <recommendedName>
        <fullName evidence="6">U6 snRNA phosphodiesterase</fullName>
        <ecNumber evidence="6">3.1.4.-</ecNumber>
    </recommendedName>
</protein>
<name>A0A9P0FC22_BRAAE</name>
<feature type="active site" description="Proton donor/acceptor" evidence="6">
    <location>
        <position position="123"/>
    </location>
</feature>
<evidence type="ECO:0000256" key="7">
    <source>
        <dbReference type="SAM" id="MobiDB-lite"/>
    </source>
</evidence>
<dbReference type="GO" id="GO:1990838">
    <property type="term" value="F:poly(U)-specific exoribonuclease activity, producing 3' uridine cyclic phosphate ends"/>
    <property type="evidence" value="ECO:0007669"/>
    <property type="project" value="UniProtKB-UniRule"/>
</dbReference>